<evidence type="ECO:0000313" key="2">
    <source>
        <dbReference type="Proteomes" id="UP000705283"/>
    </source>
</evidence>
<reference evidence="1" key="2">
    <citation type="submission" date="2022-09" db="EMBL/GenBank/DDBJ databases">
        <title>Rouxiella aceris sp. nov., isolated from tree sap and emended description of the genus Rhouxiella.</title>
        <authorList>
            <person name="Kim I.S."/>
        </authorList>
    </citation>
    <scope>NUCLEOTIDE SEQUENCE</scope>
    <source>
        <strain evidence="1">SAP-2</strain>
    </source>
</reference>
<organism evidence="1 2">
    <name type="scientific">Rouxiella silvae</name>
    <dbReference type="NCBI Taxonomy" id="1646373"/>
    <lineage>
        <taxon>Bacteria</taxon>
        <taxon>Pseudomonadati</taxon>
        <taxon>Pseudomonadota</taxon>
        <taxon>Gammaproteobacteria</taxon>
        <taxon>Enterobacterales</taxon>
        <taxon>Yersiniaceae</taxon>
        <taxon>Rouxiella</taxon>
    </lineage>
</organism>
<gene>
    <name evidence="1" type="ORF">ITX54_16485</name>
</gene>
<sequence length="1733" mass="196804">MPAPISPVPKPQVIRRSTALYTCLHIYNQFTHFVETIRNSPVQLLSVGVSPKLHRLMQRGSERLNGHIESMLSHCFKSKKNEQAFMQLIEVEKAEQALASDEAKQLLSALYSPSPFPPPEKTVEGLSQEITCFLAFSGLTSIGIPTDHNKQVFKQLKKLLTRKGALKTSNGEGSDRKLLAFLSSRRTGCYLIQQMIPAMFIPLIKEGDRFIAGLGTALYHLITCDPLRVLFPVNGPQYRDERSIFAVSPKPDNNVEQDTAGTESANLLTLAFPGAEPYYGPRHENRLYRISHHSTALFQGPYFNVERQCCVSEPDGNRTHLAPYLSGTTVDIRLDTGSHRVLYQLNSGRSAVIIDAANGAVAVSLDVQAASMKKATAMSEVSAAFRPAPVLKKIGPATAIKAHKERVGGTVADWIREKLQHLDRTMSLFSAADAQRLPAKAAFNWQSRKEARSLNGSTAARSKTLIKNPNIEQLFPDDYTYDDITQCYKPLLSNGEKVFSVLKMVEKMLDDTSMTLLAGSPLYLDDTTRDIPRVISQFYSCASLDMGRQPLSWIINGYVKYIFYLLNIESVFELSRFAEIYALLNTLATIDDGLAQKLKTYIKIDSGSEFINARLARVVGIISFPFHLADGNVYRTHEMRGWKLMLGIVIEQYFPANRRGRPIERANDFIHLLTDESVKNTDKQKFMKMLTHPPVCFIIELMSLDVLHERLANNRHQEIISRLYKFNAIELGRHDALAFSSQTVVEQIYAFHHGNNTLSKKNEINNIRQSLITSVRITLNFIMENWFYQSSQQRVKLNVYSLSLTCWLTGSSRSLRKDDFFQGGVLSFEFNNNRHFFYMDDSAECSYLGSDEDRIKNEMINNRNFFKGGEIEEVFFEKTGYRFHEIEGGLSLVLNEIGSFNVGGEFLQAAEVFVDLIAFSTPRKNKLMGSTFITRMQDWYSEISIASFIPLWGCYEGVSNQQLDTLEKIIICSIEAPTLSLVADKSTELMKLIKNTLYLRPQDLFSDITDTTSPSGTLLISPNRGVILSTEAPGERAAGQASEMIARFHGSSVESFSTYQSSSDSLFYYDKKGVRIIRTSVKSMSSLRAIQNSVSLNDISSSIYSLEGEVTVNNIVKYTIEDDLLAKEEDIKMFLDMIHGRIKDRQKQSLHETFEILGDLSNGLLANVPHLIAKKQGIKAVAYSVMLLAALEVFKATILAVYNEEKHGGYQDTNIVDFKLRFFDKLKLHFEIKKNDTAKPVTVEHNIELTSEQSQEFQRRGIVRVPADERVNFRLFQQQSKIAINFNKLVTDALLFGLPFPRKKMPSLSLTLEPDSASITVADSYFRVLSMQDSDFIDLISYRRKINYPLKECPVICLHISSASVGVLSTLRREELPLLEALIKYKRQKVQVIYPSTISMQTQAILEAYRNAKVGDYVQEYNYVHRWQFLRIVTEEYLNFSHGDICQYLRTQKNVDPDAVNITRIDFSPFRIRVFPLREIDQNKQFNHVSQRQKPVFIFPKALPADVSLMLHQVINASAEQLLGERVTNLEQHRMAGLGIDRVKSMVTPYYTLPARLFYHSRIIRYGFVKSDLDKLQFNYSPNGQMQTFSLMEVLAGRLKGSLDGHPFMQGNRMFRNEITRYLEATASELKAERQTIELYYALYRRKGDYSQCPSEFINRIAQRYGVTQAITGEATVEIIYLHRRQSKTLQEALLDNTDNSIVAYPLGWPREACNEMDVYRGTRYGNLTPSIG</sequence>
<reference evidence="1" key="1">
    <citation type="submission" date="2020-11" db="EMBL/GenBank/DDBJ databases">
        <authorList>
            <person name="Lee S.D."/>
        </authorList>
    </citation>
    <scope>NUCLEOTIDE SEQUENCE</scope>
    <source>
        <strain evidence="1">SAP-2</strain>
    </source>
</reference>
<proteinExistence type="predicted"/>
<accession>A0AA41BXT1</accession>
<comment type="caution">
    <text evidence="1">The sequence shown here is derived from an EMBL/GenBank/DDBJ whole genome shotgun (WGS) entry which is preliminary data.</text>
</comment>
<dbReference type="EMBL" id="JADMKS010000006">
    <property type="protein sequence ID" value="MBF6638264.1"/>
    <property type="molecule type" value="Genomic_DNA"/>
</dbReference>
<protein>
    <submittedName>
        <fullName evidence="1">Uncharacterized protein</fullName>
    </submittedName>
</protein>
<evidence type="ECO:0000313" key="1">
    <source>
        <dbReference type="EMBL" id="MBF6638264.1"/>
    </source>
</evidence>
<name>A0AA41BXT1_9GAMM</name>
<dbReference type="RefSeq" id="WP_194978410.1">
    <property type="nucleotide sequence ID" value="NZ_JADMKS010000006.1"/>
</dbReference>
<dbReference type="Proteomes" id="UP000705283">
    <property type="component" value="Unassembled WGS sequence"/>
</dbReference>